<dbReference type="EMBL" id="MDYQ01000006">
    <property type="protein sequence ID" value="PRP89005.1"/>
    <property type="molecule type" value="Genomic_DNA"/>
</dbReference>
<evidence type="ECO:0000259" key="4">
    <source>
        <dbReference type="PROSITE" id="PS51084"/>
    </source>
</evidence>
<dbReference type="PROSITE" id="PS51084">
    <property type="entry name" value="HIT_2"/>
    <property type="match status" value="1"/>
</dbReference>
<protein>
    <recommendedName>
        <fullName evidence="4">HIT domain-containing protein</fullName>
    </recommendedName>
</protein>
<feature type="domain" description="HIT" evidence="4">
    <location>
        <begin position="90"/>
        <end position="198"/>
    </location>
</feature>
<proteinExistence type="predicted"/>
<evidence type="ECO:0000256" key="1">
    <source>
        <dbReference type="PIRSR" id="PIRSR601310-1"/>
    </source>
</evidence>
<keyword evidence="6" id="KW-1185">Reference proteome</keyword>
<gene>
    <name evidence="5" type="ORF">PROFUN_02283</name>
</gene>
<dbReference type="FunCoup" id="A0A2P6NYG9">
    <property type="interactions" value="581"/>
</dbReference>
<dbReference type="PROSITE" id="PS00892">
    <property type="entry name" value="HIT_1"/>
    <property type="match status" value="1"/>
</dbReference>
<sequence length="198" mass="21771">MAGASSAVSCADLLKLAVTGLRGANRVDIMLRHVRIPLRAKSATRISHVHVKSPHAPIPISSFSRQLHQTRLLRSEEGKEPPKTPGGDTIFGKIIRKEIKADVVYEDDLCLAFRDVSPQAPTHILMIPKNPVDRLANLTPQHKDIMGHLMVKASEVAKKENLDGGYRLVINDGKDGCQSVYHLHIHIIGGRKLSWPPG</sequence>
<dbReference type="AlphaFoldDB" id="A0A2P6NYG9"/>
<dbReference type="FunFam" id="3.30.428.10:FF:000005">
    <property type="entry name" value="Histidine triad nucleotide-binding protein 1"/>
    <property type="match status" value="1"/>
</dbReference>
<feature type="short sequence motif" description="Histidine triad motif" evidence="2 3">
    <location>
        <begin position="182"/>
        <end position="186"/>
    </location>
</feature>
<reference evidence="5 6" key="1">
    <citation type="journal article" date="2018" name="Genome Biol. Evol.">
        <title>Multiple Roots of Fruiting Body Formation in Amoebozoa.</title>
        <authorList>
            <person name="Hillmann F."/>
            <person name="Forbes G."/>
            <person name="Novohradska S."/>
            <person name="Ferling I."/>
            <person name="Riege K."/>
            <person name="Groth M."/>
            <person name="Westermann M."/>
            <person name="Marz M."/>
            <person name="Spaller T."/>
            <person name="Winckler T."/>
            <person name="Schaap P."/>
            <person name="Glockner G."/>
        </authorList>
    </citation>
    <scope>NUCLEOTIDE SEQUENCE [LARGE SCALE GENOMIC DNA]</scope>
    <source>
        <strain evidence="5 6">Jena</strain>
    </source>
</reference>
<evidence type="ECO:0000313" key="5">
    <source>
        <dbReference type="EMBL" id="PRP89005.1"/>
    </source>
</evidence>
<dbReference type="SUPFAM" id="SSF54197">
    <property type="entry name" value="HIT-like"/>
    <property type="match status" value="1"/>
</dbReference>
<dbReference type="InParanoid" id="A0A2P6NYG9"/>
<comment type="caution">
    <text evidence="5">The sequence shown here is derived from an EMBL/GenBank/DDBJ whole genome shotgun (WGS) entry which is preliminary data.</text>
</comment>
<dbReference type="PANTHER" id="PTHR23089">
    <property type="entry name" value="HISTIDINE TRIAD HIT PROTEIN"/>
    <property type="match status" value="1"/>
</dbReference>
<feature type="active site" description="Tele-AMP-histidine intermediate" evidence="1">
    <location>
        <position position="184"/>
    </location>
</feature>
<organism evidence="5 6">
    <name type="scientific">Planoprotostelium fungivorum</name>
    <dbReference type="NCBI Taxonomy" id="1890364"/>
    <lineage>
        <taxon>Eukaryota</taxon>
        <taxon>Amoebozoa</taxon>
        <taxon>Evosea</taxon>
        <taxon>Variosea</taxon>
        <taxon>Cavosteliida</taxon>
        <taxon>Cavosteliaceae</taxon>
        <taxon>Planoprotostelium</taxon>
    </lineage>
</organism>
<evidence type="ECO:0000313" key="6">
    <source>
        <dbReference type="Proteomes" id="UP000241769"/>
    </source>
</evidence>
<evidence type="ECO:0000256" key="2">
    <source>
        <dbReference type="PIRSR" id="PIRSR601310-3"/>
    </source>
</evidence>
<evidence type="ECO:0000256" key="3">
    <source>
        <dbReference type="PROSITE-ProRule" id="PRU00464"/>
    </source>
</evidence>
<dbReference type="STRING" id="1890364.A0A2P6NYG9"/>
<dbReference type="GO" id="GO:0003824">
    <property type="term" value="F:catalytic activity"/>
    <property type="evidence" value="ECO:0007669"/>
    <property type="project" value="InterPro"/>
</dbReference>
<dbReference type="Gene3D" id="3.30.428.10">
    <property type="entry name" value="HIT-like"/>
    <property type="match status" value="1"/>
</dbReference>
<dbReference type="Pfam" id="PF01230">
    <property type="entry name" value="HIT"/>
    <property type="match status" value="1"/>
</dbReference>
<dbReference type="OrthoDB" id="672793at2759"/>
<dbReference type="InterPro" id="IPR036265">
    <property type="entry name" value="HIT-like_sf"/>
</dbReference>
<dbReference type="InterPro" id="IPR001310">
    <property type="entry name" value="Histidine_triad_HIT"/>
</dbReference>
<dbReference type="PRINTS" id="PR00332">
    <property type="entry name" value="HISTRIAD"/>
</dbReference>
<dbReference type="Proteomes" id="UP000241769">
    <property type="component" value="Unassembled WGS sequence"/>
</dbReference>
<dbReference type="InterPro" id="IPR019808">
    <property type="entry name" value="Histidine_triad_CS"/>
</dbReference>
<dbReference type="CDD" id="cd01276">
    <property type="entry name" value="PKCI_related"/>
    <property type="match status" value="1"/>
</dbReference>
<accession>A0A2P6NYG9</accession>
<name>A0A2P6NYG9_9EUKA</name>
<dbReference type="InterPro" id="IPR011146">
    <property type="entry name" value="HIT-like"/>
</dbReference>